<reference evidence="3 4" key="1">
    <citation type="submission" date="2017-01" db="EMBL/GenBank/DDBJ databases">
        <authorList>
            <person name="Varghese N."/>
            <person name="Submissions S."/>
        </authorList>
    </citation>
    <scope>NUCLEOTIDE SEQUENCE [LARGE SCALE GENOMIC DNA]</scope>
    <source>
        <strain evidence="3 4">DSM 22782</strain>
    </source>
</reference>
<evidence type="ECO:0000313" key="4">
    <source>
        <dbReference type="Proteomes" id="UP000199777"/>
    </source>
</evidence>
<keyword evidence="2" id="KW-0812">Transmembrane</keyword>
<evidence type="ECO:0000313" key="3">
    <source>
        <dbReference type="EMBL" id="SIS49211.1"/>
    </source>
</evidence>
<protein>
    <submittedName>
        <fullName evidence="3">Uncharacterized protein</fullName>
    </submittedName>
</protein>
<keyword evidence="2" id="KW-0472">Membrane</keyword>
<sequence length="313" mass="35722">MSEQFSSIIHDYEKLSVEDYFDESQKVDGLYARLSSFYENDGRHEYVTVSQLVYNTDDPEVIDMYLQVAKDFLENSTRDNKEEQVRKSFEKLIDHFNLAIAQKEYINDQLSRVGDLNERLSELKRQQDNDYKKRKKDYEELNQQVKKIEDNSSNVYTQFVAILGIFTTIIFASFGGLQILRNVLENIEGVATHKLIVFSSLSMAGIVLLLFILLNGIARLTGKDIRSCRCHTVNGGCPHGIGEKHPTVVVFMIIMLYLFGSGLSGFVIPYHNFLTSGFLVAGVIIFHAAFLSGLCLVYKELRKMKENKPEPVS</sequence>
<feature type="transmembrane region" description="Helical" evidence="2">
    <location>
        <begin position="248"/>
        <end position="270"/>
    </location>
</feature>
<keyword evidence="2" id="KW-1133">Transmembrane helix</keyword>
<feature type="transmembrane region" description="Helical" evidence="2">
    <location>
        <begin position="155"/>
        <end position="175"/>
    </location>
</feature>
<gene>
    <name evidence="3" type="ORF">SAMN05421758_1023</name>
</gene>
<evidence type="ECO:0000256" key="1">
    <source>
        <dbReference type="SAM" id="Coils"/>
    </source>
</evidence>
<evidence type="ECO:0000256" key="2">
    <source>
        <dbReference type="SAM" id="Phobius"/>
    </source>
</evidence>
<name>A0ABY1KM58_9BACI</name>
<feature type="transmembrane region" description="Helical" evidence="2">
    <location>
        <begin position="276"/>
        <end position="298"/>
    </location>
</feature>
<keyword evidence="1" id="KW-0175">Coiled coil</keyword>
<dbReference type="RefSeq" id="WP_076569662.1">
    <property type="nucleotide sequence ID" value="NZ_FTOK01000002.1"/>
</dbReference>
<accession>A0ABY1KM58</accession>
<keyword evidence="4" id="KW-1185">Reference proteome</keyword>
<dbReference type="Proteomes" id="UP000199777">
    <property type="component" value="Unassembled WGS sequence"/>
</dbReference>
<feature type="transmembrane region" description="Helical" evidence="2">
    <location>
        <begin position="195"/>
        <end position="217"/>
    </location>
</feature>
<dbReference type="EMBL" id="FTOK01000002">
    <property type="protein sequence ID" value="SIS49211.1"/>
    <property type="molecule type" value="Genomic_DNA"/>
</dbReference>
<organism evidence="3 4">
    <name type="scientific">Salimicrobium salexigens</name>
    <dbReference type="NCBI Taxonomy" id="908941"/>
    <lineage>
        <taxon>Bacteria</taxon>
        <taxon>Bacillati</taxon>
        <taxon>Bacillota</taxon>
        <taxon>Bacilli</taxon>
        <taxon>Bacillales</taxon>
        <taxon>Bacillaceae</taxon>
        <taxon>Salimicrobium</taxon>
    </lineage>
</organism>
<proteinExistence type="predicted"/>
<comment type="caution">
    <text evidence="3">The sequence shown here is derived from an EMBL/GenBank/DDBJ whole genome shotgun (WGS) entry which is preliminary data.</text>
</comment>
<feature type="coiled-coil region" evidence="1">
    <location>
        <begin position="106"/>
        <end position="158"/>
    </location>
</feature>